<dbReference type="AlphaFoldDB" id="A0A919QG95"/>
<evidence type="ECO:0000313" key="2">
    <source>
        <dbReference type="EMBL" id="GIH25915.1"/>
    </source>
</evidence>
<dbReference type="SUPFAM" id="SSF52540">
    <property type="entry name" value="P-loop containing nucleoside triphosphate hydrolases"/>
    <property type="match status" value="1"/>
</dbReference>
<dbReference type="Proteomes" id="UP000640052">
    <property type="component" value="Unassembled WGS sequence"/>
</dbReference>
<gene>
    <name evidence="2" type="ORF">Aph01nite_42250</name>
</gene>
<dbReference type="RefSeq" id="WP_204042612.1">
    <property type="nucleotide sequence ID" value="NZ_BOOA01000034.1"/>
</dbReference>
<comment type="caution">
    <text evidence="2">The sequence shown here is derived from an EMBL/GenBank/DDBJ whole genome shotgun (WGS) entry which is preliminary data.</text>
</comment>
<dbReference type="EMBL" id="BOOA01000034">
    <property type="protein sequence ID" value="GIH25915.1"/>
    <property type="molecule type" value="Genomic_DNA"/>
</dbReference>
<name>A0A919QG95_9ACTN</name>
<evidence type="ECO:0000313" key="3">
    <source>
        <dbReference type="Proteomes" id="UP000640052"/>
    </source>
</evidence>
<evidence type="ECO:0008006" key="4">
    <source>
        <dbReference type="Google" id="ProtNLM"/>
    </source>
</evidence>
<protein>
    <recommendedName>
        <fullName evidence="4">Dynamin family protein</fullName>
    </recommendedName>
</protein>
<sequence length="802" mass="87302">MSVDHLRRDIQDAEQFSASVLRLLDGAPVPEELGRSLSRVREQADQVLTAARQPYVLGVLGEYSAGKTMLIASLLGLLDDLSIGDRPTTGNVTAFWLRQGRDGKTRISESRVSYISANTLAEYQRALGEQLRAAAGASGGGAWLTDGFRRAVAEASAPGGNGRMLRDWYDNSKGCPHDVGRLATQLVAITGAAHRYPALLGTRGRVPLDEIGPLLVITGERTESTRASMEPDPFWLVRHVELTVEIPAEVLDLDRLVGASPWTTGNTTGDATGDTTMADRLVVYDFPGFLNHVSGERDLLLTRTMLKDMDTVVALLKAANADGPASDQLARLLHDVPAGERRGRVLVGVGNVSDIPEITRLRSADAQRAEHEDEVLRQLPSLKELLDTAAKLSPDEPPFLYSGPVALDRLGLAYGRLDGRLRDALEVAAAAGTVAARLPLVSRLRPMLSALALDGGRESVLRRLEERLAEYGLTRRHQRVQAERRSLDAELDRFAAALGESAQQARASGNAAVNHLLSSFEGTLTWLNAQSSQLLAAALAARTGAGGQSVIAAIEQDVTSRVFAWPEWWQILSSTAGAEVQSGPETTESFAPRFEETCAAATATARGRTLLLWESALIQSAEQSITPEARGLAGSLELDEKDRRRIRLLTEPSEWRGMLTSKAAELEPPEDLGTVADAFPMRRPHRFAWAIPESRRTHLDDVELRHQLHPARIIRMREEVVKAAIMVVQRQLDALRPQAVAYAQQYLARLAGLLGPLRASVNAAPAPEQGAPLLDELTRLRARPEEDRAEKNPWEDLEELGA</sequence>
<proteinExistence type="predicted"/>
<feature type="compositionally biased region" description="Basic and acidic residues" evidence="1">
    <location>
        <begin position="781"/>
        <end position="794"/>
    </location>
</feature>
<reference evidence="2" key="1">
    <citation type="submission" date="2021-01" db="EMBL/GenBank/DDBJ databases">
        <title>Whole genome shotgun sequence of Acrocarpospora phusangensis NBRC 108782.</title>
        <authorList>
            <person name="Komaki H."/>
            <person name="Tamura T."/>
        </authorList>
    </citation>
    <scope>NUCLEOTIDE SEQUENCE</scope>
    <source>
        <strain evidence="2">NBRC 108782</strain>
    </source>
</reference>
<feature type="region of interest" description="Disordered" evidence="1">
    <location>
        <begin position="781"/>
        <end position="802"/>
    </location>
</feature>
<keyword evidence="3" id="KW-1185">Reference proteome</keyword>
<evidence type="ECO:0000256" key="1">
    <source>
        <dbReference type="SAM" id="MobiDB-lite"/>
    </source>
</evidence>
<accession>A0A919QG95</accession>
<organism evidence="2 3">
    <name type="scientific">Acrocarpospora phusangensis</name>
    <dbReference type="NCBI Taxonomy" id="1070424"/>
    <lineage>
        <taxon>Bacteria</taxon>
        <taxon>Bacillati</taxon>
        <taxon>Actinomycetota</taxon>
        <taxon>Actinomycetes</taxon>
        <taxon>Streptosporangiales</taxon>
        <taxon>Streptosporangiaceae</taxon>
        <taxon>Acrocarpospora</taxon>
    </lineage>
</organism>
<dbReference type="InterPro" id="IPR027417">
    <property type="entry name" value="P-loop_NTPase"/>
</dbReference>